<keyword evidence="1" id="KW-0521">NADP</keyword>
<evidence type="ECO:0000259" key="2">
    <source>
        <dbReference type="SMART" id="SM00829"/>
    </source>
</evidence>
<dbReference type="SUPFAM" id="SSF50129">
    <property type="entry name" value="GroES-like"/>
    <property type="match status" value="1"/>
</dbReference>
<dbReference type="GO" id="GO:0005829">
    <property type="term" value="C:cytosol"/>
    <property type="evidence" value="ECO:0007669"/>
    <property type="project" value="TreeGrafter"/>
</dbReference>
<dbReference type="RefSeq" id="WP_206290507.1">
    <property type="nucleotide sequence ID" value="NZ_CP063458.1"/>
</dbReference>
<organism evidence="3 4">
    <name type="scientific">Humisphaera borealis</name>
    <dbReference type="NCBI Taxonomy" id="2807512"/>
    <lineage>
        <taxon>Bacteria</taxon>
        <taxon>Pseudomonadati</taxon>
        <taxon>Planctomycetota</taxon>
        <taxon>Phycisphaerae</taxon>
        <taxon>Tepidisphaerales</taxon>
        <taxon>Tepidisphaeraceae</taxon>
        <taxon>Humisphaera</taxon>
    </lineage>
</organism>
<dbReference type="PANTHER" id="PTHR44154">
    <property type="entry name" value="QUINONE OXIDOREDUCTASE"/>
    <property type="match status" value="1"/>
</dbReference>
<dbReference type="SMART" id="SM00829">
    <property type="entry name" value="PKS_ER"/>
    <property type="match status" value="1"/>
</dbReference>
<keyword evidence="4" id="KW-1185">Reference proteome</keyword>
<dbReference type="SUPFAM" id="SSF51735">
    <property type="entry name" value="NAD(P)-binding Rossmann-fold domains"/>
    <property type="match status" value="1"/>
</dbReference>
<protein>
    <submittedName>
        <fullName evidence="3">NADPH:quinone reductase</fullName>
    </submittedName>
</protein>
<sequence length="320" mass="33393">MKSIRVSEFGEPSVLKLEEVPDPVAAAGQVVVKLHAIGVNPVETYVRKGIYGPRAFPYTPGSDGAGVVETVGPGVTAFKPGDRVYVSTAVSGTYAEKALCTVAGVHPLPASVSFEQGAALGVPYATAYQALRHRARAEAGETLLIHGATGGVGVAAVQIARAMGLRVIGTGGSQRGRSMILKEGAHHALDHTASGYLDEVMSLTGGNGVNLILEMLANVNLAKDLTVLAKFGRVVVIGNRGKIEIDPRETMKRDAEIRGMTLFNATERDLHAIHSALVAGLENGSLRPIVGQTLALAEAAKAHEEVMKPSGAFGKIVLRP</sequence>
<dbReference type="InterPro" id="IPR051603">
    <property type="entry name" value="Zinc-ADH_QOR/CCCR"/>
</dbReference>
<dbReference type="PANTHER" id="PTHR44154:SF1">
    <property type="entry name" value="QUINONE OXIDOREDUCTASE"/>
    <property type="match status" value="1"/>
</dbReference>
<dbReference type="EMBL" id="CP063458">
    <property type="protein sequence ID" value="QOV87599.1"/>
    <property type="molecule type" value="Genomic_DNA"/>
</dbReference>
<dbReference type="Pfam" id="PF08240">
    <property type="entry name" value="ADH_N"/>
    <property type="match status" value="1"/>
</dbReference>
<dbReference type="GO" id="GO:0070402">
    <property type="term" value="F:NADPH binding"/>
    <property type="evidence" value="ECO:0007669"/>
    <property type="project" value="TreeGrafter"/>
</dbReference>
<feature type="domain" description="Enoyl reductase (ER)" evidence="2">
    <location>
        <begin position="10"/>
        <end position="318"/>
    </location>
</feature>
<name>A0A7M2WQD4_9BACT</name>
<evidence type="ECO:0000313" key="3">
    <source>
        <dbReference type="EMBL" id="QOV87599.1"/>
    </source>
</evidence>
<dbReference type="CDD" id="cd08253">
    <property type="entry name" value="zeta_crystallin"/>
    <property type="match status" value="1"/>
</dbReference>
<dbReference type="InterPro" id="IPR036291">
    <property type="entry name" value="NAD(P)-bd_dom_sf"/>
</dbReference>
<dbReference type="GO" id="GO:0003730">
    <property type="term" value="F:mRNA 3'-UTR binding"/>
    <property type="evidence" value="ECO:0007669"/>
    <property type="project" value="TreeGrafter"/>
</dbReference>
<proteinExistence type="predicted"/>
<dbReference type="InterPro" id="IPR011032">
    <property type="entry name" value="GroES-like_sf"/>
</dbReference>
<dbReference type="InterPro" id="IPR020843">
    <property type="entry name" value="ER"/>
</dbReference>
<dbReference type="InterPro" id="IPR013149">
    <property type="entry name" value="ADH-like_C"/>
</dbReference>
<dbReference type="InterPro" id="IPR013154">
    <property type="entry name" value="ADH-like_N"/>
</dbReference>
<gene>
    <name evidence="3" type="ORF">IPV69_15025</name>
</gene>
<dbReference type="Gene3D" id="3.90.180.10">
    <property type="entry name" value="Medium-chain alcohol dehydrogenases, catalytic domain"/>
    <property type="match status" value="1"/>
</dbReference>
<dbReference type="Pfam" id="PF00107">
    <property type="entry name" value="ADH_zinc_N"/>
    <property type="match status" value="1"/>
</dbReference>
<dbReference type="AlphaFoldDB" id="A0A7M2WQD4"/>
<reference evidence="3 4" key="1">
    <citation type="submission" date="2020-10" db="EMBL/GenBank/DDBJ databases">
        <title>Wide distribution of Phycisphaera-like planctomycetes from WD2101 soil group in peatlands and genome analysis of the first cultivated representative.</title>
        <authorList>
            <person name="Dedysh S.N."/>
            <person name="Beletsky A.V."/>
            <person name="Ivanova A."/>
            <person name="Kulichevskaya I.S."/>
            <person name="Suzina N.E."/>
            <person name="Philippov D.A."/>
            <person name="Rakitin A.L."/>
            <person name="Mardanov A.V."/>
            <person name="Ravin N.V."/>
        </authorList>
    </citation>
    <scope>NUCLEOTIDE SEQUENCE [LARGE SCALE GENOMIC DNA]</scope>
    <source>
        <strain evidence="3 4">M1803</strain>
    </source>
</reference>
<dbReference type="Proteomes" id="UP000593765">
    <property type="component" value="Chromosome"/>
</dbReference>
<accession>A0A7M2WQD4</accession>
<evidence type="ECO:0000313" key="4">
    <source>
        <dbReference type="Proteomes" id="UP000593765"/>
    </source>
</evidence>
<dbReference type="GO" id="GO:0003960">
    <property type="term" value="F:quinone reductase (NADPH) activity"/>
    <property type="evidence" value="ECO:0007669"/>
    <property type="project" value="TreeGrafter"/>
</dbReference>
<dbReference type="KEGG" id="hbs:IPV69_15025"/>
<dbReference type="FunFam" id="3.40.50.720:FF:000244">
    <property type="entry name" value="quinone oxidoreductase"/>
    <property type="match status" value="1"/>
</dbReference>
<evidence type="ECO:0000256" key="1">
    <source>
        <dbReference type="ARBA" id="ARBA00022857"/>
    </source>
</evidence>
<dbReference type="Gene3D" id="3.40.50.720">
    <property type="entry name" value="NAD(P)-binding Rossmann-like Domain"/>
    <property type="match status" value="1"/>
</dbReference>